<comment type="caution">
    <text evidence="2">The sequence shown here is derived from an EMBL/GenBank/DDBJ whole genome shotgun (WGS) entry which is preliminary data.</text>
</comment>
<evidence type="ECO:0000313" key="3">
    <source>
        <dbReference type="Proteomes" id="UP001515480"/>
    </source>
</evidence>
<gene>
    <name evidence="2" type="ORF">AB1Y20_019082</name>
</gene>
<dbReference type="Proteomes" id="UP001515480">
    <property type="component" value="Unassembled WGS sequence"/>
</dbReference>
<dbReference type="SUPFAM" id="SSF103088">
    <property type="entry name" value="OmpA-like"/>
    <property type="match status" value="1"/>
</dbReference>
<dbReference type="InterPro" id="IPR036737">
    <property type="entry name" value="OmpA-like_sf"/>
</dbReference>
<dbReference type="InterPro" id="IPR001810">
    <property type="entry name" value="F-box_dom"/>
</dbReference>
<accession>A0AB34JT03</accession>
<evidence type="ECO:0000313" key="2">
    <source>
        <dbReference type="EMBL" id="KAL1524173.1"/>
    </source>
</evidence>
<dbReference type="AlphaFoldDB" id="A0AB34JT03"/>
<sequence length="298" mass="33615">MPTLDGRLFIFIGSALLRLLGTLMRKRGRGLLFSTRAPRLPTVEPSIARAQPPGYQLIDELTSSETILEVIRHLPAKDTVALSRCCKAVHAVCVDKLTAAWCADSRRELLLSRARPGDLPLINVDDNEWTLERLHLCEHPPRFPRIFFRFASDLPTTRSLMRVSRVAKLLSKHPKLRIRIHGYAQPDAPPMIGEALAQARATSVRMQLLTLLSDHPMWAGEDPNLGVRDELYMSEPWACVDTRYTQLVGDRVEAIGRWRSEPLNRNFLASEEESDGSASDDDWSKLRRAEFTLLGLSS</sequence>
<organism evidence="2 3">
    <name type="scientific">Prymnesium parvum</name>
    <name type="common">Toxic golden alga</name>
    <dbReference type="NCBI Taxonomy" id="97485"/>
    <lineage>
        <taxon>Eukaryota</taxon>
        <taxon>Haptista</taxon>
        <taxon>Haptophyta</taxon>
        <taxon>Prymnesiophyceae</taxon>
        <taxon>Prymnesiales</taxon>
        <taxon>Prymnesiaceae</taxon>
        <taxon>Prymnesium</taxon>
    </lineage>
</organism>
<dbReference type="EMBL" id="JBGBPQ010000005">
    <property type="protein sequence ID" value="KAL1524173.1"/>
    <property type="molecule type" value="Genomic_DNA"/>
</dbReference>
<evidence type="ECO:0000259" key="1">
    <source>
        <dbReference type="Pfam" id="PF00646"/>
    </source>
</evidence>
<reference evidence="2 3" key="1">
    <citation type="journal article" date="2024" name="Science">
        <title>Giant polyketide synthase enzymes in the biosynthesis of giant marine polyether toxins.</title>
        <authorList>
            <person name="Fallon T.R."/>
            <person name="Shende V.V."/>
            <person name="Wierzbicki I.H."/>
            <person name="Pendleton A.L."/>
            <person name="Watervoot N.F."/>
            <person name="Auber R.P."/>
            <person name="Gonzalez D.J."/>
            <person name="Wisecaver J.H."/>
            <person name="Moore B.S."/>
        </authorList>
    </citation>
    <scope>NUCLEOTIDE SEQUENCE [LARGE SCALE GENOMIC DNA]</scope>
    <source>
        <strain evidence="2 3">12B1</strain>
    </source>
</reference>
<dbReference type="Pfam" id="PF00646">
    <property type="entry name" value="F-box"/>
    <property type="match status" value="1"/>
</dbReference>
<feature type="domain" description="F-box" evidence="1">
    <location>
        <begin position="64"/>
        <end position="93"/>
    </location>
</feature>
<proteinExistence type="predicted"/>
<protein>
    <recommendedName>
        <fullName evidence="1">F-box domain-containing protein</fullName>
    </recommendedName>
</protein>
<name>A0AB34JT03_PRYPA</name>
<dbReference type="Gene3D" id="3.30.1330.60">
    <property type="entry name" value="OmpA-like domain"/>
    <property type="match status" value="1"/>
</dbReference>
<keyword evidence="3" id="KW-1185">Reference proteome</keyword>